<reference evidence="1" key="1">
    <citation type="submission" date="2014-11" db="EMBL/GenBank/DDBJ databases">
        <authorList>
            <person name="Amaro Gonzalez C."/>
        </authorList>
    </citation>
    <scope>NUCLEOTIDE SEQUENCE</scope>
</reference>
<dbReference type="EMBL" id="GBXM01065995">
    <property type="protein sequence ID" value="JAH42582.1"/>
    <property type="molecule type" value="Transcribed_RNA"/>
</dbReference>
<sequence>MISDDLLMVDYLAEPFKIASQSFSLTLHVSLCGDKSFSKSLNSNQKPTINSI</sequence>
<protein>
    <submittedName>
        <fullName evidence="1">Uncharacterized protein</fullName>
    </submittedName>
</protein>
<accession>A0A0E9SMX0</accession>
<reference evidence="1" key="2">
    <citation type="journal article" date="2015" name="Fish Shellfish Immunol.">
        <title>Early steps in the European eel (Anguilla anguilla)-Vibrio vulnificus interaction in the gills: Role of the RtxA13 toxin.</title>
        <authorList>
            <person name="Callol A."/>
            <person name="Pajuelo D."/>
            <person name="Ebbesson L."/>
            <person name="Teles M."/>
            <person name="MacKenzie S."/>
            <person name="Amaro C."/>
        </authorList>
    </citation>
    <scope>NUCLEOTIDE SEQUENCE</scope>
</reference>
<evidence type="ECO:0000313" key="1">
    <source>
        <dbReference type="EMBL" id="JAH42582.1"/>
    </source>
</evidence>
<proteinExistence type="predicted"/>
<organism evidence="1">
    <name type="scientific">Anguilla anguilla</name>
    <name type="common">European freshwater eel</name>
    <name type="synonym">Muraena anguilla</name>
    <dbReference type="NCBI Taxonomy" id="7936"/>
    <lineage>
        <taxon>Eukaryota</taxon>
        <taxon>Metazoa</taxon>
        <taxon>Chordata</taxon>
        <taxon>Craniata</taxon>
        <taxon>Vertebrata</taxon>
        <taxon>Euteleostomi</taxon>
        <taxon>Actinopterygii</taxon>
        <taxon>Neopterygii</taxon>
        <taxon>Teleostei</taxon>
        <taxon>Anguilliformes</taxon>
        <taxon>Anguillidae</taxon>
        <taxon>Anguilla</taxon>
    </lineage>
</organism>
<name>A0A0E9SMX0_ANGAN</name>
<dbReference type="AlphaFoldDB" id="A0A0E9SMX0"/>